<dbReference type="PANTHER" id="PTHR19957">
    <property type="entry name" value="SYNTAXIN"/>
    <property type="match status" value="1"/>
</dbReference>
<dbReference type="InterPro" id="IPR045242">
    <property type="entry name" value="Syntaxin"/>
</dbReference>
<evidence type="ECO:0000256" key="5">
    <source>
        <dbReference type="ARBA" id="ARBA00022989"/>
    </source>
</evidence>
<dbReference type="GO" id="GO:0006906">
    <property type="term" value="P:vesicle fusion"/>
    <property type="evidence" value="ECO:0007669"/>
    <property type="project" value="TreeGrafter"/>
</dbReference>
<dbReference type="InterPro" id="IPR000727">
    <property type="entry name" value="T_SNARE_dom"/>
</dbReference>
<evidence type="ECO:0000313" key="11">
    <source>
        <dbReference type="Proteomes" id="UP000827092"/>
    </source>
</evidence>
<feature type="compositionally biased region" description="Polar residues" evidence="7">
    <location>
        <begin position="13"/>
        <end position="26"/>
    </location>
</feature>
<organism evidence="10 11">
    <name type="scientific">Oedothorax gibbosus</name>
    <dbReference type="NCBI Taxonomy" id="931172"/>
    <lineage>
        <taxon>Eukaryota</taxon>
        <taxon>Metazoa</taxon>
        <taxon>Ecdysozoa</taxon>
        <taxon>Arthropoda</taxon>
        <taxon>Chelicerata</taxon>
        <taxon>Arachnida</taxon>
        <taxon>Araneae</taxon>
        <taxon>Araneomorphae</taxon>
        <taxon>Entelegynae</taxon>
        <taxon>Araneoidea</taxon>
        <taxon>Linyphiidae</taxon>
        <taxon>Erigoninae</taxon>
        <taxon>Oedothorax</taxon>
    </lineage>
</organism>
<dbReference type="InterPro" id="IPR010989">
    <property type="entry name" value="SNARE"/>
</dbReference>
<comment type="caution">
    <text evidence="10">The sequence shown here is derived from an EMBL/GenBank/DDBJ whole genome shotgun (WGS) entry which is preliminary data.</text>
</comment>
<dbReference type="Proteomes" id="UP000827092">
    <property type="component" value="Unassembled WGS sequence"/>
</dbReference>
<dbReference type="Gene3D" id="1.20.58.70">
    <property type="match status" value="1"/>
</dbReference>
<evidence type="ECO:0000256" key="4">
    <source>
        <dbReference type="ARBA" id="ARBA00022775"/>
    </source>
</evidence>
<dbReference type="SUPFAM" id="SSF47661">
    <property type="entry name" value="t-snare proteins"/>
    <property type="match status" value="1"/>
</dbReference>
<feature type="transmembrane region" description="Helical" evidence="8">
    <location>
        <begin position="281"/>
        <end position="301"/>
    </location>
</feature>
<dbReference type="GO" id="GO:0048278">
    <property type="term" value="P:vesicle docking"/>
    <property type="evidence" value="ECO:0007669"/>
    <property type="project" value="TreeGrafter"/>
</dbReference>
<comment type="similarity">
    <text evidence="2">Belongs to the syntaxin family.</text>
</comment>
<gene>
    <name evidence="10" type="ORF">JTE90_014162</name>
</gene>
<keyword evidence="5 8" id="KW-1133">Transmembrane helix</keyword>
<dbReference type="GO" id="GO:0012505">
    <property type="term" value="C:endomembrane system"/>
    <property type="evidence" value="ECO:0007669"/>
    <property type="project" value="TreeGrafter"/>
</dbReference>
<dbReference type="GO" id="GO:0006836">
    <property type="term" value="P:neurotransmitter transport"/>
    <property type="evidence" value="ECO:0007669"/>
    <property type="project" value="UniProtKB-KW"/>
</dbReference>
<protein>
    <recommendedName>
        <fullName evidence="9">t-SNARE coiled-coil homology domain-containing protein</fullName>
    </recommendedName>
</protein>
<evidence type="ECO:0000259" key="9">
    <source>
        <dbReference type="PROSITE" id="PS50192"/>
    </source>
</evidence>
<dbReference type="GO" id="GO:0005484">
    <property type="term" value="F:SNAP receptor activity"/>
    <property type="evidence" value="ECO:0007669"/>
    <property type="project" value="TreeGrafter"/>
</dbReference>
<evidence type="ECO:0000256" key="7">
    <source>
        <dbReference type="SAM" id="MobiDB-lite"/>
    </source>
</evidence>
<keyword evidence="6 8" id="KW-0472">Membrane</keyword>
<dbReference type="GO" id="GO:0006887">
    <property type="term" value="P:exocytosis"/>
    <property type="evidence" value="ECO:0007669"/>
    <property type="project" value="TreeGrafter"/>
</dbReference>
<dbReference type="GO" id="GO:0000149">
    <property type="term" value="F:SNARE binding"/>
    <property type="evidence" value="ECO:0007669"/>
    <property type="project" value="TreeGrafter"/>
</dbReference>
<keyword evidence="4" id="KW-0813">Transport</keyword>
<dbReference type="EMBL" id="JAFNEN010000067">
    <property type="protein sequence ID" value="KAG8196602.1"/>
    <property type="molecule type" value="Genomic_DNA"/>
</dbReference>
<dbReference type="GO" id="GO:0031201">
    <property type="term" value="C:SNARE complex"/>
    <property type="evidence" value="ECO:0007669"/>
    <property type="project" value="TreeGrafter"/>
</dbReference>
<dbReference type="GO" id="GO:0006886">
    <property type="term" value="P:intracellular protein transport"/>
    <property type="evidence" value="ECO:0007669"/>
    <property type="project" value="TreeGrafter"/>
</dbReference>
<evidence type="ECO:0000256" key="8">
    <source>
        <dbReference type="SAM" id="Phobius"/>
    </source>
</evidence>
<feature type="region of interest" description="Disordered" evidence="7">
    <location>
        <begin position="1"/>
        <end position="40"/>
    </location>
</feature>
<dbReference type="AlphaFoldDB" id="A0AAV6VII6"/>
<comment type="subcellular location">
    <subcellularLocation>
        <location evidence="1">Membrane</location>
        <topology evidence="1">Single-pass type IV membrane protein</topology>
    </subcellularLocation>
</comment>
<evidence type="ECO:0000256" key="6">
    <source>
        <dbReference type="ARBA" id="ARBA00023136"/>
    </source>
</evidence>
<dbReference type="Gene3D" id="1.20.5.110">
    <property type="match status" value="1"/>
</dbReference>
<dbReference type="PANTHER" id="PTHR19957:SF307">
    <property type="entry name" value="PROTEIN SSO1-RELATED"/>
    <property type="match status" value="1"/>
</dbReference>
<sequence>MNVRDRKAEFLSKATQPRTSKQLSTIEKSKKVSQSKESRSKSDETFGEKVILPFLRKVEQINKRLCAIENAITNVISIQKAILEFTETDEKLYFSYNEIKSEIVTVANDVKELEKSFDGRDFPGSPTELRICTSQVLALKKILASCVSYYFSIQEEYKEKCKDRVRRQAQIAGVDLSKVNLDNIMSNKTEIFLKKAIPDYDVSHYYLSEVRKRHEIFLKLEHSLNELRDLFFDLALVVQVDFTQIDRVDKHTLAANRIILEGRKNAVGYRSAMRIKKFKKVCAYGCVATVIVISFAALLIFTI</sequence>
<keyword evidence="11" id="KW-1185">Reference proteome</keyword>
<feature type="compositionally biased region" description="Basic and acidic residues" evidence="7">
    <location>
        <begin position="1"/>
        <end position="10"/>
    </location>
</feature>
<evidence type="ECO:0000313" key="10">
    <source>
        <dbReference type="EMBL" id="KAG8196602.1"/>
    </source>
</evidence>
<proteinExistence type="inferred from homology"/>
<evidence type="ECO:0000256" key="1">
    <source>
        <dbReference type="ARBA" id="ARBA00004211"/>
    </source>
</evidence>
<evidence type="ECO:0000256" key="3">
    <source>
        <dbReference type="ARBA" id="ARBA00022692"/>
    </source>
</evidence>
<accession>A0AAV6VII6</accession>
<dbReference type="GO" id="GO:0005886">
    <property type="term" value="C:plasma membrane"/>
    <property type="evidence" value="ECO:0007669"/>
    <property type="project" value="TreeGrafter"/>
</dbReference>
<keyword evidence="3 8" id="KW-0812">Transmembrane</keyword>
<feature type="compositionally biased region" description="Basic and acidic residues" evidence="7">
    <location>
        <begin position="27"/>
        <end position="40"/>
    </location>
</feature>
<dbReference type="InterPro" id="IPR006011">
    <property type="entry name" value="Syntaxin_N"/>
</dbReference>
<evidence type="ECO:0000256" key="2">
    <source>
        <dbReference type="ARBA" id="ARBA00009063"/>
    </source>
</evidence>
<dbReference type="PROSITE" id="PS50192">
    <property type="entry name" value="T_SNARE"/>
    <property type="match status" value="1"/>
</dbReference>
<reference evidence="10 11" key="1">
    <citation type="journal article" date="2022" name="Nat. Ecol. Evol.">
        <title>A masculinizing supergene underlies an exaggerated male reproductive morph in a spider.</title>
        <authorList>
            <person name="Hendrickx F."/>
            <person name="De Corte Z."/>
            <person name="Sonet G."/>
            <person name="Van Belleghem S.M."/>
            <person name="Kostlbacher S."/>
            <person name="Vangestel C."/>
        </authorList>
    </citation>
    <scope>NUCLEOTIDE SEQUENCE [LARGE SCALE GENOMIC DNA]</scope>
    <source>
        <strain evidence="10">W744_W776</strain>
    </source>
</reference>
<keyword evidence="4" id="KW-0532">Neurotransmitter transport</keyword>
<dbReference type="Pfam" id="PF00804">
    <property type="entry name" value="Syntaxin"/>
    <property type="match status" value="1"/>
</dbReference>
<feature type="domain" description="T-SNARE coiled-coil homology" evidence="9">
    <location>
        <begin position="207"/>
        <end position="252"/>
    </location>
</feature>
<name>A0AAV6VII6_9ARAC</name>